<dbReference type="InterPro" id="IPR003594">
    <property type="entry name" value="HATPase_dom"/>
</dbReference>
<dbReference type="InterPro" id="IPR036097">
    <property type="entry name" value="HisK_dim/P_sf"/>
</dbReference>
<dbReference type="InterPro" id="IPR003661">
    <property type="entry name" value="HisK_dim/P_dom"/>
</dbReference>
<evidence type="ECO:0000256" key="13">
    <source>
        <dbReference type="ARBA" id="ARBA00068150"/>
    </source>
</evidence>
<evidence type="ECO:0000256" key="9">
    <source>
        <dbReference type="ARBA" id="ARBA00023012"/>
    </source>
</evidence>
<dbReference type="PROSITE" id="PS50110">
    <property type="entry name" value="RESPONSE_REGULATORY"/>
    <property type="match status" value="1"/>
</dbReference>
<dbReference type="Proteomes" id="UP001246473">
    <property type="component" value="Unassembled WGS sequence"/>
</dbReference>
<keyword evidence="6" id="KW-0547">Nucleotide-binding</keyword>
<dbReference type="RefSeq" id="WP_106353024.1">
    <property type="nucleotide sequence ID" value="NZ_JANSLM010000002.1"/>
</dbReference>
<dbReference type="GO" id="GO:0005524">
    <property type="term" value="F:ATP binding"/>
    <property type="evidence" value="ECO:0007669"/>
    <property type="project" value="UniProtKB-KW"/>
</dbReference>
<evidence type="ECO:0000256" key="3">
    <source>
        <dbReference type="ARBA" id="ARBA00022553"/>
    </source>
</evidence>
<evidence type="ECO:0000256" key="2">
    <source>
        <dbReference type="ARBA" id="ARBA00012438"/>
    </source>
</evidence>
<evidence type="ECO:0000313" key="19">
    <source>
        <dbReference type="EMBL" id="MDT8837083.1"/>
    </source>
</evidence>
<dbReference type="InterPro" id="IPR001789">
    <property type="entry name" value="Sig_transdc_resp-reg_receiver"/>
</dbReference>
<dbReference type="SMART" id="SM00448">
    <property type="entry name" value="REC"/>
    <property type="match status" value="1"/>
</dbReference>
<dbReference type="FunFam" id="3.30.565.10:FF:000010">
    <property type="entry name" value="Sensor histidine kinase RcsC"/>
    <property type="match status" value="1"/>
</dbReference>
<dbReference type="SUPFAM" id="SSF47384">
    <property type="entry name" value="Homodimeric domain of signal transducing histidine kinase"/>
    <property type="match status" value="1"/>
</dbReference>
<evidence type="ECO:0000256" key="12">
    <source>
        <dbReference type="ARBA" id="ARBA00064003"/>
    </source>
</evidence>
<evidence type="ECO:0000259" key="18">
    <source>
        <dbReference type="PROSITE" id="PS50110"/>
    </source>
</evidence>
<dbReference type="Pfam" id="PF00512">
    <property type="entry name" value="HisKA"/>
    <property type="match status" value="1"/>
</dbReference>
<dbReference type="PROSITE" id="PS50109">
    <property type="entry name" value="HIS_KIN"/>
    <property type="match status" value="1"/>
</dbReference>
<gene>
    <name evidence="19" type="ORF">ParKJ_06635</name>
</gene>
<evidence type="ECO:0000256" key="4">
    <source>
        <dbReference type="ARBA" id="ARBA00022679"/>
    </source>
</evidence>
<comment type="subunit">
    <text evidence="12">At low DSF concentrations, interacts with RpfF.</text>
</comment>
<evidence type="ECO:0000256" key="10">
    <source>
        <dbReference type="ARBA" id="ARBA00023026"/>
    </source>
</evidence>
<dbReference type="SUPFAM" id="SSF55874">
    <property type="entry name" value="ATPase domain of HSP90 chaperone/DNA topoisomerase II/histidine kinase"/>
    <property type="match status" value="1"/>
</dbReference>
<dbReference type="Pfam" id="PF17149">
    <property type="entry name" value="CHASE5"/>
    <property type="match status" value="1"/>
</dbReference>
<dbReference type="CDD" id="cd00082">
    <property type="entry name" value="HisKA"/>
    <property type="match status" value="1"/>
</dbReference>
<dbReference type="InterPro" id="IPR004358">
    <property type="entry name" value="Sig_transdc_His_kin-like_C"/>
</dbReference>
<keyword evidence="9" id="KW-0902">Two-component regulatory system</keyword>
<dbReference type="CDD" id="cd16922">
    <property type="entry name" value="HATPase_EvgS-ArcB-TorS-like"/>
    <property type="match status" value="1"/>
</dbReference>
<organism evidence="19 20">
    <name type="scientific">Paraburkholderia fungorum</name>
    <dbReference type="NCBI Taxonomy" id="134537"/>
    <lineage>
        <taxon>Bacteria</taxon>
        <taxon>Pseudomonadati</taxon>
        <taxon>Pseudomonadota</taxon>
        <taxon>Betaproteobacteria</taxon>
        <taxon>Burkholderiales</taxon>
        <taxon>Burkholderiaceae</taxon>
        <taxon>Paraburkholderia</taxon>
    </lineage>
</organism>
<proteinExistence type="predicted"/>
<feature type="transmembrane region" description="Helical" evidence="16">
    <location>
        <begin position="20"/>
        <end position="42"/>
    </location>
</feature>
<dbReference type="Gene3D" id="1.10.287.130">
    <property type="match status" value="1"/>
</dbReference>
<keyword evidence="7" id="KW-0418">Kinase</keyword>
<evidence type="ECO:0000313" key="20">
    <source>
        <dbReference type="Proteomes" id="UP001246473"/>
    </source>
</evidence>
<protein>
    <recommendedName>
        <fullName evidence="13">Sensory/regulatory protein RpfC</fullName>
        <ecNumber evidence="2">2.7.13.3</ecNumber>
    </recommendedName>
    <alternativeName>
        <fullName evidence="14">Virulence sensor protein BvgS</fullName>
    </alternativeName>
</protein>
<dbReference type="Pfam" id="PF02518">
    <property type="entry name" value="HATPase_c"/>
    <property type="match status" value="1"/>
</dbReference>
<keyword evidence="16" id="KW-0812">Transmembrane</keyword>
<evidence type="ECO:0000256" key="14">
    <source>
        <dbReference type="ARBA" id="ARBA00070152"/>
    </source>
</evidence>
<keyword evidence="3 15" id="KW-0597">Phosphoprotein</keyword>
<evidence type="ECO:0000256" key="16">
    <source>
        <dbReference type="SAM" id="Phobius"/>
    </source>
</evidence>
<dbReference type="PANTHER" id="PTHR43047:SF64">
    <property type="entry name" value="HISTIDINE KINASE CONTAINING CHEY-HOMOLOGOUS RECEIVER DOMAIN AND PAS DOMAIN-RELATED"/>
    <property type="match status" value="1"/>
</dbReference>
<dbReference type="Gene3D" id="3.30.565.10">
    <property type="entry name" value="Histidine kinase-like ATPase, C-terminal domain"/>
    <property type="match status" value="1"/>
</dbReference>
<dbReference type="EMBL" id="JANSLM010000002">
    <property type="protein sequence ID" value="MDT8837083.1"/>
    <property type="molecule type" value="Genomic_DNA"/>
</dbReference>
<keyword evidence="16" id="KW-1133">Transmembrane helix</keyword>
<accession>A0AAP5Q4N1</accession>
<evidence type="ECO:0000256" key="7">
    <source>
        <dbReference type="ARBA" id="ARBA00022777"/>
    </source>
</evidence>
<dbReference type="SUPFAM" id="SSF52172">
    <property type="entry name" value="CheY-like"/>
    <property type="match status" value="1"/>
</dbReference>
<feature type="modified residue" description="4-aspartylphosphate" evidence="15">
    <location>
        <position position="564"/>
    </location>
</feature>
<comment type="caution">
    <text evidence="19">The sequence shown here is derived from an EMBL/GenBank/DDBJ whole genome shotgun (WGS) entry which is preliminary data.</text>
</comment>
<dbReference type="FunFam" id="1.10.287.130:FF:000002">
    <property type="entry name" value="Two-component osmosensing histidine kinase"/>
    <property type="match status" value="1"/>
</dbReference>
<feature type="domain" description="Response regulatory" evidence="18">
    <location>
        <begin position="515"/>
        <end position="631"/>
    </location>
</feature>
<dbReference type="SMART" id="SM00388">
    <property type="entry name" value="HisKA"/>
    <property type="match status" value="1"/>
</dbReference>
<evidence type="ECO:0000256" key="1">
    <source>
        <dbReference type="ARBA" id="ARBA00000085"/>
    </source>
</evidence>
<keyword evidence="8 19" id="KW-0067">ATP-binding</keyword>
<evidence type="ECO:0000256" key="5">
    <source>
        <dbReference type="ARBA" id="ARBA00022729"/>
    </source>
</evidence>
<evidence type="ECO:0000256" key="11">
    <source>
        <dbReference type="ARBA" id="ARBA00058004"/>
    </source>
</evidence>
<dbReference type="AlphaFoldDB" id="A0AAP5Q4N1"/>
<dbReference type="PANTHER" id="PTHR43047">
    <property type="entry name" value="TWO-COMPONENT HISTIDINE PROTEIN KINASE"/>
    <property type="match status" value="1"/>
</dbReference>
<comment type="catalytic activity">
    <reaction evidence="1">
        <text>ATP + protein L-histidine = ADP + protein N-phospho-L-histidine.</text>
        <dbReference type="EC" id="2.7.13.3"/>
    </reaction>
</comment>
<sequence length="723" mass="80147">MKHNLFDTWWSLIGRLRGSLVLRLLVTVLLVSCAVTVLLTGLQLYRDYHLGVEQIESRLADIDRSNRDSLAEALWRLDRAQLQLELNGILRLADIRAVEIREAGATGQSAYISAGQRSAGPVVARTFPLVYSVQGKERQIGELYVEATLLDLYDELMRTAAMILVTQAANTFLVSLFIVYILSRLVMRHVAAIARTVESYDFRKTPQPFMLQRRKPREPDELDRVAAAFNTMSARLYYAYRDERDAAAEREARNLAEAANRAKGEFLANMSHELRTPLNGILGYAQILARDPMLSERQRERVEAIRKSGEHLLTLIEDTLDFARIEAGKLRVEICDVRLAGFVDVIREIIGVKAEQKRLGFVCEIAADAPAGVRADERRLRQVVLNLLANAVKFTDSGYVGLYISRSASNRVCFEVRDTGIGIGPDQLNTIFEPFEQLGAAERRAGGAGLGLAISREFVSAMGGRIEVESRVGQGSVFRFELPAANVLLVSHTAKATAAASRPDAVQGYEGPRRKVLVVDDVEINRAIVVDLLGRLGFATVEAENGREGFEKAQHEHPALILTDIVMPEMNGLELTRKLRQLEAFAQLPIIAMSASPSGTNRAMSMDAGANAFLSKPLDLEALLTQIAILLGLTWIQATPASSTRANMPGIGLAAVPRQQMEELHHLARLGDMHEIIVWAETMAARDPRYHAFTAPLRALARDYQSKAILQLVERYLNVEPKP</sequence>
<keyword evidence="16" id="KW-0472">Membrane</keyword>
<dbReference type="InterPro" id="IPR005467">
    <property type="entry name" value="His_kinase_dom"/>
</dbReference>
<feature type="transmembrane region" description="Helical" evidence="16">
    <location>
        <begin position="160"/>
        <end position="182"/>
    </location>
</feature>
<evidence type="ECO:0000256" key="15">
    <source>
        <dbReference type="PROSITE-ProRule" id="PRU00169"/>
    </source>
</evidence>
<dbReference type="InterPro" id="IPR033414">
    <property type="entry name" value="Sensor_dom"/>
</dbReference>
<comment type="function">
    <text evidence="11">Member of the two-component regulatory system BvgS/BvgA. Phosphorylates BvgA via a four-step phosphorelay in response to environmental signals.</text>
</comment>
<dbReference type="PRINTS" id="PR00344">
    <property type="entry name" value="BCTRLSENSOR"/>
</dbReference>
<dbReference type="InterPro" id="IPR036890">
    <property type="entry name" value="HATPase_C_sf"/>
</dbReference>
<dbReference type="Gene3D" id="3.40.50.2300">
    <property type="match status" value="1"/>
</dbReference>
<dbReference type="SMART" id="SM00387">
    <property type="entry name" value="HATPase_c"/>
    <property type="match status" value="1"/>
</dbReference>
<evidence type="ECO:0000256" key="8">
    <source>
        <dbReference type="ARBA" id="ARBA00022840"/>
    </source>
</evidence>
<evidence type="ECO:0000259" key="17">
    <source>
        <dbReference type="PROSITE" id="PS50109"/>
    </source>
</evidence>
<feature type="domain" description="Histidine kinase" evidence="17">
    <location>
        <begin position="269"/>
        <end position="486"/>
    </location>
</feature>
<keyword evidence="5" id="KW-0732">Signal</keyword>
<dbReference type="Pfam" id="PF00072">
    <property type="entry name" value="Response_reg"/>
    <property type="match status" value="1"/>
</dbReference>
<dbReference type="CDD" id="cd17546">
    <property type="entry name" value="REC_hyHK_CKI1_RcsC-like"/>
    <property type="match status" value="1"/>
</dbReference>
<dbReference type="InterPro" id="IPR011006">
    <property type="entry name" value="CheY-like_superfamily"/>
</dbReference>
<reference evidence="19" key="1">
    <citation type="submission" date="2022-08" db="EMBL/GenBank/DDBJ databases">
        <authorList>
            <person name="Kim S.-J."/>
        </authorList>
    </citation>
    <scope>NUCLEOTIDE SEQUENCE</scope>
    <source>
        <strain evidence="19">KJ</strain>
    </source>
</reference>
<keyword evidence="10" id="KW-0843">Virulence</keyword>
<dbReference type="GO" id="GO:0000155">
    <property type="term" value="F:phosphorelay sensor kinase activity"/>
    <property type="evidence" value="ECO:0007669"/>
    <property type="project" value="InterPro"/>
</dbReference>
<name>A0AAP5Q4N1_9BURK</name>
<dbReference type="EC" id="2.7.13.3" evidence="2"/>
<evidence type="ECO:0000256" key="6">
    <source>
        <dbReference type="ARBA" id="ARBA00022741"/>
    </source>
</evidence>
<keyword evidence="4" id="KW-0808">Transferase</keyword>